<protein>
    <submittedName>
        <fullName evidence="1">TupA-like ATPgrasp</fullName>
    </submittedName>
</protein>
<dbReference type="Pfam" id="PF14305">
    <property type="entry name" value="ATPgrasp_TupA"/>
    <property type="match status" value="1"/>
</dbReference>
<dbReference type="InterPro" id="IPR029465">
    <property type="entry name" value="ATPgrasp_TupA"/>
</dbReference>
<evidence type="ECO:0000313" key="2">
    <source>
        <dbReference type="Proteomes" id="UP000183447"/>
    </source>
</evidence>
<evidence type="ECO:0000313" key="1">
    <source>
        <dbReference type="EMBL" id="SFZ86483.1"/>
    </source>
</evidence>
<proteinExistence type="predicted"/>
<reference evidence="1 2" key="1">
    <citation type="submission" date="2016-11" db="EMBL/GenBank/DDBJ databases">
        <authorList>
            <person name="Jaros S."/>
            <person name="Januszkiewicz K."/>
            <person name="Wedrychowicz H."/>
        </authorList>
    </citation>
    <scope>NUCLEOTIDE SEQUENCE [LARGE SCALE GENOMIC DNA]</scope>
    <source>
        <strain evidence="1 2">ATCC 23634</strain>
    </source>
</reference>
<sequence>MKQVRRLLRRTVMRSISDGLHDLIMLNYVRLTNGKLPHWPNLSNPTRLSDKMLALKRFHRHPLAVQLADKLLVRDIVAQRLGPEYAMPLLQVADSPEAIDRESLPERFVVKPNHGSGMVMRASRDSIDWVEASRTFQTWLDTDYAGYSREYQYATPRRVLLVQPDLKAMHGEDLPEPKVLCFNGEPRYLFMRQVEPNGERRRNVYDAEGRLQPFSEGAPHAEKPEPAPERLKAFFAVARAMAADLPFARVDLYDTPGQILLGEVTFHHNGGFLNVIPDRADAFLGSQLVLPPLQRQGRRAK</sequence>
<dbReference type="EMBL" id="FPKU01000003">
    <property type="protein sequence ID" value="SFZ86483.1"/>
    <property type="molecule type" value="Genomic_DNA"/>
</dbReference>
<dbReference type="OrthoDB" id="9791827at2"/>
<keyword evidence="2" id="KW-1185">Reference proteome</keyword>
<dbReference type="STRING" id="665118.SAMN02983003_3665"/>
<dbReference type="AlphaFoldDB" id="A0A1K2I2N4"/>
<organism evidence="1 2">
    <name type="scientific">Devosia enhydra</name>
    <dbReference type="NCBI Taxonomy" id="665118"/>
    <lineage>
        <taxon>Bacteria</taxon>
        <taxon>Pseudomonadati</taxon>
        <taxon>Pseudomonadota</taxon>
        <taxon>Alphaproteobacteria</taxon>
        <taxon>Hyphomicrobiales</taxon>
        <taxon>Devosiaceae</taxon>
        <taxon>Devosia</taxon>
    </lineage>
</organism>
<dbReference type="Proteomes" id="UP000183447">
    <property type="component" value="Unassembled WGS sequence"/>
</dbReference>
<dbReference type="RefSeq" id="WP_084603653.1">
    <property type="nucleotide sequence ID" value="NZ_FPKU01000003.1"/>
</dbReference>
<name>A0A1K2I2N4_9HYPH</name>
<gene>
    <name evidence="1" type="ORF">SAMN02983003_3665</name>
</gene>
<accession>A0A1K2I2N4</accession>
<dbReference type="SUPFAM" id="SSF56059">
    <property type="entry name" value="Glutathione synthetase ATP-binding domain-like"/>
    <property type="match status" value="1"/>
</dbReference>